<dbReference type="Proteomes" id="UP000314294">
    <property type="component" value="Unassembled WGS sequence"/>
</dbReference>
<reference evidence="2 3" key="1">
    <citation type="submission" date="2019-03" db="EMBL/GenBank/DDBJ databases">
        <title>First draft genome of Liparis tanakae, snailfish: a comprehensive survey of snailfish specific genes.</title>
        <authorList>
            <person name="Kim W."/>
            <person name="Song I."/>
            <person name="Jeong J.-H."/>
            <person name="Kim D."/>
            <person name="Kim S."/>
            <person name="Ryu S."/>
            <person name="Song J.Y."/>
            <person name="Lee S.K."/>
        </authorList>
    </citation>
    <scope>NUCLEOTIDE SEQUENCE [LARGE SCALE GENOMIC DNA]</scope>
    <source>
        <tissue evidence="2">Muscle</tissue>
    </source>
</reference>
<accession>A0A4Z2FGL0</accession>
<dbReference type="EMBL" id="SRLO01001223">
    <property type="protein sequence ID" value="TNN40050.1"/>
    <property type="molecule type" value="Genomic_DNA"/>
</dbReference>
<gene>
    <name evidence="2" type="ORF">EYF80_049785</name>
</gene>
<name>A0A4Z2FGL0_9TELE</name>
<feature type="region of interest" description="Disordered" evidence="1">
    <location>
        <begin position="48"/>
        <end position="71"/>
    </location>
</feature>
<protein>
    <submittedName>
        <fullName evidence="2">Uncharacterized protein</fullName>
    </submittedName>
</protein>
<evidence type="ECO:0000256" key="1">
    <source>
        <dbReference type="SAM" id="MobiDB-lite"/>
    </source>
</evidence>
<evidence type="ECO:0000313" key="3">
    <source>
        <dbReference type="Proteomes" id="UP000314294"/>
    </source>
</evidence>
<proteinExistence type="predicted"/>
<feature type="compositionally biased region" description="Basic and acidic residues" evidence="1">
    <location>
        <begin position="48"/>
        <end position="67"/>
    </location>
</feature>
<comment type="caution">
    <text evidence="2">The sequence shown here is derived from an EMBL/GenBank/DDBJ whole genome shotgun (WGS) entry which is preliminary data.</text>
</comment>
<feature type="compositionally biased region" description="Polar residues" evidence="1">
    <location>
        <begin position="123"/>
        <end position="133"/>
    </location>
</feature>
<keyword evidence="3" id="KW-1185">Reference proteome</keyword>
<organism evidence="2 3">
    <name type="scientific">Liparis tanakae</name>
    <name type="common">Tanaka's snailfish</name>
    <dbReference type="NCBI Taxonomy" id="230148"/>
    <lineage>
        <taxon>Eukaryota</taxon>
        <taxon>Metazoa</taxon>
        <taxon>Chordata</taxon>
        <taxon>Craniata</taxon>
        <taxon>Vertebrata</taxon>
        <taxon>Euteleostomi</taxon>
        <taxon>Actinopterygii</taxon>
        <taxon>Neopterygii</taxon>
        <taxon>Teleostei</taxon>
        <taxon>Neoteleostei</taxon>
        <taxon>Acanthomorphata</taxon>
        <taxon>Eupercaria</taxon>
        <taxon>Perciformes</taxon>
        <taxon>Cottioidei</taxon>
        <taxon>Cottales</taxon>
        <taxon>Liparidae</taxon>
        <taxon>Liparis</taxon>
    </lineage>
</organism>
<sequence>MYLVLGEVDADVHHQVLGDQLPLPRVVVRLVQHLQERLVAGEPTVRVQERAEGRGKGGGVRKGDTQRLKGKSAKLSANGTTVVRRFVHFFGDVLLPRAGRVGANPDDPACTPGAESSPPRCPSVTTASTTSNNKKAERTDSPKALCPSPCSARGPSCLPVPNTKKFSKVLQRVGGPGEYNPEVINDS</sequence>
<evidence type="ECO:0000313" key="2">
    <source>
        <dbReference type="EMBL" id="TNN40050.1"/>
    </source>
</evidence>
<feature type="region of interest" description="Disordered" evidence="1">
    <location>
        <begin position="105"/>
        <end position="154"/>
    </location>
</feature>
<dbReference type="AlphaFoldDB" id="A0A4Z2FGL0"/>